<protein>
    <submittedName>
        <fullName evidence="1">Uncharacterized protein</fullName>
    </submittedName>
</protein>
<proteinExistence type="predicted"/>
<sequence>MKQKGKAVKEDTLHPECFGTHKIRLLASHLSGILSALSENLKQG</sequence>
<name>A0A1G7TSR8_9EURY</name>
<reference evidence="2" key="1">
    <citation type="submission" date="2016-10" db="EMBL/GenBank/DDBJ databases">
        <authorList>
            <person name="Varghese N."/>
            <person name="Submissions S."/>
        </authorList>
    </citation>
    <scope>NUCLEOTIDE SEQUENCE [LARGE SCALE GENOMIC DNA]</scope>
    <source>
        <strain evidence="2">IBRC-M 10760</strain>
    </source>
</reference>
<keyword evidence="2" id="KW-1185">Reference proteome</keyword>
<organism evidence="1 2">
    <name type="scientific">Halorientalis regularis</name>
    <dbReference type="NCBI Taxonomy" id="660518"/>
    <lineage>
        <taxon>Archaea</taxon>
        <taxon>Methanobacteriati</taxon>
        <taxon>Methanobacteriota</taxon>
        <taxon>Stenosarchaea group</taxon>
        <taxon>Halobacteria</taxon>
        <taxon>Halobacteriales</taxon>
        <taxon>Haloarculaceae</taxon>
        <taxon>Halorientalis</taxon>
    </lineage>
</organism>
<dbReference type="AlphaFoldDB" id="A0A1G7TSR8"/>
<dbReference type="EMBL" id="FNBK01000028">
    <property type="protein sequence ID" value="SDG37620.1"/>
    <property type="molecule type" value="Genomic_DNA"/>
</dbReference>
<accession>A0A1G7TSR8</accession>
<gene>
    <name evidence="1" type="ORF">SAMN05216218_12815</name>
</gene>
<evidence type="ECO:0000313" key="1">
    <source>
        <dbReference type="EMBL" id="SDG37620.1"/>
    </source>
</evidence>
<dbReference type="Proteomes" id="UP000199076">
    <property type="component" value="Unassembled WGS sequence"/>
</dbReference>
<evidence type="ECO:0000313" key="2">
    <source>
        <dbReference type="Proteomes" id="UP000199076"/>
    </source>
</evidence>